<accession>A0A9P7JD24</accession>
<dbReference type="AlphaFoldDB" id="A0A9P7JD24"/>
<dbReference type="EMBL" id="JABBWG010000017">
    <property type="protein sequence ID" value="KAG1816040.1"/>
    <property type="molecule type" value="Genomic_DNA"/>
</dbReference>
<proteinExistence type="predicted"/>
<dbReference type="OrthoDB" id="2690339at2759"/>
<dbReference type="RefSeq" id="XP_041192846.1">
    <property type="nucleotide sequence ID" value="XM_041340211.1"/>
</dbReference>
<reference evidence="2" key="1">
    <citation type="journal article" date="2020" name="New Phytol.">
        <title>Comparative genomics reveals dynamic genome evolution in host specialist ectomycorrhizal fungi.</title>
        <authorList>
            <person name="Lofgren L.A."/>
            <person name="Nguyen N.H."/>
            <person name="Vilgalys R."/>
            <person name="Ruytinx J."/>
            <person name="Liao H.L."/>
            <person name="Branco S."/>
            <person name="Kuo A."/>
            <person name="LaButti K."/>
            <person name="Lipzen A."/>
            <person name="Andreopoulos W."/>
            <person name="Pangilinan J."/>
            <person name="Riley R."/>
            <person name="Hundley H."/>
            <person name="Na H."/>
            <person name="Barry K."/>
            <person name="Grigoriev I.V."/>
            <person name="Stajich J.E."/>
            <person name="Kennedy P.G."/>
        </authorList>
    </citation>
    <scope>NUCLEOTIDE SEQUENCE</scope>
    <source>
        <strain evidence="2">MN1</strain>
    </source>
</reference>
<evidence type="ECO:0000256" key="1">
    <source>
        <dbReference type="SAM" id="MobiDB-lite"/>
    </source>
</evidence>
<sequence>MDVDGQQNDHGLHQTPESESMFAQARQRRKIAELKGKLEALKLGHTMKEKQMNYYLAQGRGLRHVVTLFNSIEDSVAKNDQRYDNVDDDTNGTVNQDRLLYGYSILVRTLPWFLKKTTDMEHNNYVCMCHIPYARHRSHHIPTLSGPISGPHIQLIPGSPILSTLRTFRPARHPDFTSSWIPDYIHHLTYLSPVSTLPSGSPDLRTSGY</sequence>
<keyword evidence="3" id="KW-1185">Reference proteome</keyword>
<evidence type="ECO:0000313" key="3">
    <source>
        <dbReference type="Proteomes" id="UP000807769"/>
    </source>
</evidence>
<evidence type="ECO:0000313" key="2">
    <source>
        <dbReference type="EMBL" id="KAG1816040.1"/>
    </source>
</evidence>
<name>A0A9P7JD24_9AGAM</name>
<gene>
    <name evidence="2" type="ORF">BJ212DRAFT_1481115</name>
</gene>
<comment type="caution">
    <text evidence="2">The sequence shown here is derived from an EMBL/GenBank/DDBJ whole genome shotgun (WGS) entry which is preliminary data.</text>
</comment>
<organism evidence="2 3">
    <name type="scientific">Suillus subaureus</name>
    <dbReference type="NCBI Taxonomy" id="48587"/>
    <lineage>
        <taxon>Eukaryota</taxon>
        <taxon>Fungi</taxon>
        <taxon>Dikarya</taxon>
        <taxon>Basidiomycota</taxon>
        <taxon>Agaricomycotina</taxon>
        <taxon>Agaricomycetes</taxon>
        <taxon>Agaricomycetidae</taxon>
        <taxon>Boletales</taxon>
        <taxon>Suillineae</taxon>
        <taxon>Suillaceae</taxon>
        <taxon>Suillus</taxon>
    </lineage>
</organism>
<dbReference type="Proteomes" id="UP000807769">
    <property type="component" value="Unassembled WGS sequence"/>
</dbReference>
<dbReference type="GeneID" id="64634227"/>
<feature type="region of interest" description="Disordered" evidence="1">
    <location>
        <begin position="1"/>
        <end position="22"/>
    </location>
</feature>
<protein>
    <submittedName>
        <fullName evidence="2">Uncharacterized protein</fullName>
    </submittedName>
</protein>